<evidence type="ECO:0000259" key="2">
    <source>
        <dbReference type="SMART" id="SM00495"/>
    </source>
</evidence>
<dbReference type="CDD" id="cd12215">
    <property type="entry name" value="ChiC_BD"/>
    <property type="match status" value="1"/>
</dbReference>
<protein>
    <submittedName>
        <fullName evidence="3">Carbohydrate binding protein</fullName>
    </submittedName>
</protein>
<dbReference type="InterPro" id="IPR036573">
    <property type="entry name" value="CBM_sf_5/12"/>
</dbReference>
<keyword evidence="1" id="KW-0378">Hydrolase</keyword>
<organism evidence="3 4">
    <name type="scientific">Elizabethkingia miricola</name>
    <name type="common">Chryseobacterium miricola</name>
    <dbReference type="NCBI Taxonomy" id="172045"/>
    <lineage>
        <taxon>Bacteria</taxon>
        <taxon>Pseudomonadati</taxon>
        <taxon>Bacteroidota</taxon>
        <taxon>Flavobacteriia</taxon>
        <taxon>Flavobacteriales</taxon>
        <taxon>Weeksellaceae</taxon>
        <taxon>Elizabethkingia</taxon>
    </lineage>
</organism>
<dbReference type="InterPro" id="IPR003610">
    <property type="entry name" value="CBM5/12"/>
</dbReference>
<name>A0ABY3NHA6_ELIMR</name>
<accession>A0ABY3NHA6</accession>
<evidence type="ECO:0000313" key="4">
    <source>
        <dbReference type="Proteomes" id="UP000324513"/>
    </source>
</evidence>
<feature type="domain" description="Chitin-binding type-3" evidence="2">
    <location>
        <begin position="156"/>
        <end position="199"/>
    </location>
</feature>
<comment type="caution">
    <text evidence="3">The sequence shown here is derived from an EMBL/GenBank/DDBJ whole genome shotgun (WGS) entry which is preliminary data.</text>
</comment>
<dbReference type="EMBL" id="VNHK01000006">
    <property type="protein sequence ID" value="TYO91996.1"/>
    <property type="molecule type" value="Genomic_DNA"/>
</dbReference>
<keyword evidence="4" id="KW-1185">Reference proteome</keyword>
<proteinExistence type="predicted"/>
<gene>
    <name evidence="3" type="ORF">LX74_02247</name>
</gene>
<evidence type="ECO:0000313" key="3">
    <source>
        <dbReference type="EMBL" id="TYO91996.1"/>
    </source>
</evidence>
<feature type="non-terminal residue" evidence="3">
    <location>
        <position position="309"/>
    </location>
</feature>
<dbReference type="Proteomes" id="UP000324513">
    <property type="component" value="Unassembled WGS sequence"/>
</dbReference>
<evidence type="ECO:0000256" key="1">
    <source>
        <dbReference type="ARBA" id="ARBA00022801"/>
    </source>
</evidence>
<dbReference type="SUPFAM" id="SSF51055">
    <property type="entry name" value="Carbohydrate binding domain"/>
    <property type="match status" value="1"/>
</dbReference>
<dbReference type="SMART" id="SM00495">
    <property type="entry name" value="ChtBD3"/>
    <property type="match status" value="1"/>
</dbReference>
<dbReference type="Gene3D" id="2.10.10.20">
    <property type="entry name" value="Carbohydrate-binding module superfamily 5/12"/>
    <property type="match status" value="1"/>
</dbReference>
<reference evidence="3 4" key="1">
    <citation type="submission" date="2019-07" db="EMBL/GenBank/DDBJ databases">
        <title>Genomic Encyclopedia of Archaeal and Bacterial Type Strains, Phase II (KMG-II): from individual species to whole genera.</title>
        <authorList>
            <person name="Goeker M."/>
        </authorList>
    </citation>
    <scope>NUCLEOTIDE SEQUENCE [LARGE SCALE GENOMIC DNA]</scope>
    <source>
        <strain evidence="3 4">DSM 14571</strain>
    </source>
</reference>
<sequence length="309" mass="33712">MKRPRNTLKTYFQKGKKPTEEQFSDNLDSFVHKDDAITIDNVSGLKNALDGKLEKGAEDGLLAAFDEKIKEAENIVNKSYLGIAVMSSQPPAFGSYWYKVEQGAIITFTNLKDATGTPIETKAEDFENNGAFYEVTIEVKDGVAQKERNQKPSSLTPTWSNTNPYNKGAQVIYDNTLWEANSIATGADVPGVSSRWIPAVKGAKENSKVFDSGNDVNASTMRATYNASDELFDQAVTKKAGFTDPLTFGYGTTTNEVSSYSLVRVNDTPSTIDGIISEITLKTTTANADNVKFCILQKVGASSFKTVKV</sequence>